<evidence type="ECO:0000256" key="3">
    <source>
        <dbReference type="ARBA" id="ARBA00022603"/>
    </source>
</evidence>
<dbReference type="SUPFAM" id="SSF53335">
    <property type="entry name" value="S-adenosyl-L-methionine-dependent methyltransferases"/>
    <property type="match status" value="1"/>
</dbReference>
<dbReference type="HOGENOM" id="CLU_057819_1_0_2"/>
<dbReference type="PROSITE" id="PS01261">
    <property type="entry name" value="UPF0020"/>
    <property type="match status" value="1"/>
</dbReference>
<dbReference type="EMBL" id="CP000493">
    <property type="protein sequence ID" value="ABM80202.1"/>
    <property type="molecule type" value="Genomic_DNA"/>
</dbReference>
<evidence type="ECO:0000256" key="4">
    <source>
        <dbReference type="ARBA" id="ARBA00022679"/>
    </source>
</evidence>
<proteinExistence type="predicted"/>
<keyword evidence="3 7" id="KW-0489">Methyltransferase</keyword>
<dbReference type="PRINTS" id="PR00507">
    <property type="entry name" value="N12N6MTFRASE"/>
</dbReference>
<gene>
    <name evidence="7" type="ordered locus">Hbut_0330</name>
</gene>
<reference evidence="7 8" key="1">
    <citation type="journal article" date="2007" name="Archaea">
        <title>The genome of Hyperthermus butylicus: a sulfur-reducing, peptide fermenting, neutrophilic Crenarchaeote growing up to 108 degrees C.</title>
        <authorList>
            <person name="Brugger K."/>
            <person name="Chen L."/>
            <person name="Stark M."/>
            <person name="Zibat A."/>
            <person name="Redder P."/>
            <person name="Ruepp A."/>
            <person name="Awayez M."/>
            <person name="She Q."/>
            <person name="Garrett R.A."/>
            <person name="Klenk H.P."/>
        </authorList>
    </citation>
    <scope>NUCLEOTIDE SEQUENCE [LARGE SCALE GENOMIC DNA]</scope>
    <source>
        <strain evidence="8">DSM 5456 / JCM 9403 / PLM1-5</strain>
    </source>
</reference>
<name>A2BJP1_HYPBU</name>
<evidence type="ECO:0000313" key="8">
    <source>
        <dbReference type="Proteomes" id="UP000002593"/>
    </source>
</evidence>
<keyword evidence="4" id="KW-0808">Transferase</keyword>
<dbReference type="EnsemblBacteria" id="ABM80202">
    <property type="protein sequence ID" value="ABM80202"/>
    <property type="gene ID" value="Hbut_0330"/>
</dbReference>
<dbReference type="GeneID" id="4781658"/>
<accession>A2BJP1</accession>
<dbReference type="eggNOG" id="arCOG00047">
    <property type="taxonomic scope" value="Archaea"/>
</dbReference>
<dbReference type="InterPro" id="IPR053943">
    <property type="entry name" value="RlmKL-like_Mtase_CS"/>
</dbReference>
<dbReference type="InterPro" id="IPR000241">
    <property type="entry name" value="RlmKL-like_Mtase"/>
</dbReference>
<sequence>MKLYYALLSGLHASLPLAELRGILEAEGYRYRIVEVFDQLAVFTCNCSSVERVPWRAGLIHEAGLVLAASEPKVDDIVDSLLATDLCSSLEPGDRVRVEFTRVRGYAKKALPDNTARLIAEKITAAVRSCGVAMDPRNPTKTLHIIATQGAAVAGLRQAVQDRKLLDSHRPQKRPFFHPGSLDPRLARLFLNLSRAAPPGPYLDPFCGTGGFPLEAQTLGIPAICGELADKLANGAKTNLQAYPGSQYIITIAQWDATQLPLRDNSIQSIGTDPPYGRSVSTRGKKLETLLEQFLHEAARVLKPGAYLAYAAPHWAEQKALQYTEQAGLKPLEHHYMRVHGSLTRIIILARKEH</sequence>
<dbReference type="Proteomes" id="UP000002593">
    <property type="component" value="Chromosome"/>
</dbReference>
<dbReference type="GO" id="GO:0005737">
    <property type="term" value="C:cytoplasm"/>
    <property type="evidence" value="ECO:0007669"/>
    <property type="project" value="UniProtKB-SubCell"/>
</dbReference>
<dbReference type="Pfam" id="PF01170">
    <property type="entry name" value="UPF0020"/>
    <property type="match status" value="1"/>
</dbReference>
<feature type="domain" description="Ribosomal RNA large subunit methyltransferase K/L-like methyltransferase" evidence="6">
    <location>
        <begin position="171"/>
        <end position="343"/>
    </location>
</feature>
<keyword evidence="8" id="KW-1185">Reference proteome</keyword>
<dbReference type="Gene3D" id="3.40.50.150">
    <property type="entry name" value="Vaccinia Virus protein VP39"/>
    <property type="match status" value="1"/>
</dbReference>
<dbReference type="PANTHER" id="PTHR14911:SF21">
    <property type="entry name" value="N2-METHYLGUANOSINE TRNA METHYLTRANSFERASE"/>
    <property type="match status" value="1"/>
</dbReference>
<dbReference type="CDD" id="cd11715">
    <property type="entry name" value="THUMP_AdoMetMT"/>
    <property type="match status" value="1"/>
</dbReference>
<keyword evidence="5" id="KW-0819">tRNA processing</keyword>
<protein>
    <submittedName>
        <fullName evidence="7">DNA modification methylase</fullName>
    </submittedName>
</protein>
<dbReference type="STRING" id="415426.Hbut_0330"/>
<evidence type="ECO:0000313" key="7">
    <source>
        <dbReference type="EMBL" id="ABM80202.1"/>
    </source>
</evidence>
<dbReference type="AlphaFoldDB" id="A2BJP1"/>
<dbReference type="GO" id="GO:0030488">
    <property type="term" value="P:tRNA methylation"/>
    <property type="evidence" value="ECO:0007669"/>
    <property type="project" value="TreeGrafter"/>
</dbReference>
<dbReference type="InterPro" id="IPR029063">
    <property type="entry name" value="SAM-dependent_MTases_sf"/>
</dbReference>
<organism evidence="7 8">
    <name type="scientific">Hyperthermus butylicus (strain DSM 5456 / JCM 9403 / PLM1-5)</name>
    <dbReference type="NCBI Taxonomy" id="415426"/>
    <lineage>
        <taxon>Archaea</taxon>
        <taxon>Thermoproteota</taxon>
        <taxon>Thermoprotei</taxon>
        <taxon>Desulfurococcales</taxon>
        <taxon>Pyrodictiaceae</taxon>
        <taxon>Hyperthermus</taxon>
    </lineage>
</organism>
<dbReference type="GO" id="GO:0016423">
    <property type="term" value="F:tRNA (guanine) methyltransferase activity"/>
    <property type="evidence" value="ECO:0007669"/>
    <property type="project" value="TreeGrafter"/>
</dbReference>
<dbReference type="OrthoDB" id="7080at2157"/>
<dbReference type="KEGG" id="hbu:Hbut_0330"/>
<evidence type="ECO:0000256" key="2">
    <source>
        <dbReference type="ARBA" id="ARBA00022490"/>
    </source>
</evidence>
<dbReference type="CDD" id="cd02440">
    <property type="entry name" value="AdoMet_MTases"/>
    <property type="match status" value="1"/>
</dbReference>
<evidence type="ECO:0000256" key="1">
    <source>
        <dbReference type="ARBA" id="ARBA00004496"/>
    </source>
</evidence>
<evidence type="ECO:0000259" key="6">
    <source>
        <dbReference type="Pfam" id="PF01170"/>
    </source>
</evidence>
<dbReference type="RefSeq" id="WP_011821520.1">
    <property type="nucleotide sequence ID" value="NC_008818.1"/>
</dbReference>
<comment type="subcellular location">
    <subcellularLocation>
        <location evidence="1">Cytoplasm</location>
    </subcellularLocation>
</comment>
<keyword evidence="2" id="KW-0963">Cytoplasm</keyword>
<dbReference type="PANTHER" id="PTHR14911">
    <property type="entry name" value="THUMP DOMAIN-CONTAINING"/>
    <property type="match status" value="1"/>
</dbReference>
<evidence type="ECO:0000256" key="5">
    <source>
        <dbReference type="ARBA" id="ARBA00022694"/>
    </source>
</evidence>